<keyword evidence="5" id="KW-1185">Reference proteome</keyword>
<proteinExistence type="predicted"/>
<dbReference type="GO" id="GO:0035591">
    <property type="term" value="F:signaling adaptor activity"/>
    <property type="evidence" value="ECO:0007669"/>
    <property type="project" value="TreeGrafter"/>
</dbReference>
<dbReference type="GO" id="GO:0061499">
    <property type="term" value="C:outer plaque of mitotic spindle pole body"/>
    <property type="evidence" value="ECO:0007669"/>
    <property type="project" value="TreeGrafter"/>
</dbReference>
<feature type="compositionally biased region" description="Low complexity" evidence="3">
    <location>
        <begin position="519"/>
        <end position="534"/>
    </location>
</feature>
<sequence length="1435" mass="156922">MAEARPAWMTDDLDEEWIDEDEASSMGTQSISLTTPLPGYLRTPSQAQDDTEPLPVAPEPVGTFLIREDIPIPALLQKTPGRQPKRGIIKDFFSPLALEKMFEPPSPPPSKPIVLAFQCAPTIPSRLSQAYTPNDSQTDLEPGKPTVPSLNSLAPPGSSVECKFTFAVPRTNGSLPQGESTPSVYSIARPPMTDPRLRLFQLQYDTFTRDHLSAMVDSIAINTPSGGSAEGNGSSRSILRPGLINVQEATVSDDTPIRSIKRVKLSPPGDYYGEGDGVGATIARPMVSRVDYVGESRSLMQQIKAARDFSTISTTAGPQFPESQADDRAEALNAQSKPSSGTGTSVLRVPDDRSAVTTSSSTAVTAPSNNSSLAYRHQAATLMQQIKNDIRGSKRLFSSATDISHFTHADDISRIERSCDSVCSVSQVNLSKKKVNKFGSPRRPSSSFKSYRSPRKASRNTIAEDADRTLEHEMSNMSIEAPWQHLVTSVSITPNTGLNNVPHIRVTPSTSQHSMAHAPEQIPSSYPSSSTRSGPNEDINRMVSSSTASGTITTTSSAPSFVKHAGPVQITRIAPSDVPALPQRVGRMVYDKDLMKWVRVATRSASDAEDQRNQTTCTGTDGDSEDPFKDIESLKEDDSRETHGSAHIDVEGDIPEAGGEHDEMESSRVEEAEEDVELNDQEEVDLTSFSFDGPSIAAVRIMPSDDSEGEGEVQTSHSESDNRHGTALGGEGEDAAAVFESEDECSPAPVSVRPASNSTAVATPVAPQCRSLSLTTPMPRSALKSTSVTPVSAMKDSSRDRHGTPAQRLGHCRSVSFSDGKRDGPIRGLNPKGHESDDDVGSLATSTSEHDPAQGLFIPSARSRRIAEMMENLESPGFDNVSPTKPSSSGRPPTEELQPFAPRRPSSQMAIADCNGSTHRVFSTSQKSRLSGRDQKTNATFLTECSFGLAHDRLVQVITDVQPFEPHWDELHSIDLSRKSLDGVTRLKEFLPKLDSLVLNHNQLSWLSGIPNSVRTLSVAHNLLTGVTSFSYLQNIESLDISHNDIDSLTQLQCLRHLRELRADGNRITSIDGLQKLDGLTKLSLQGNQIQEADFAKYRWPRLEMLNLSGNCICSILNLASSLPALIALNVDNNIVDNIEPGGIMPRLRILRASSNRLRRLSIAPFPNLRTLYLDNNFLDTLVKAERLSKLENLSMRNQTSCGFYLSTRQFRDVKRLYLSGNKLKSDFIDEPCYNLLYLEVAACRLTSLPQDLARLTPNLRVLNLNYNFLNDALSLEGLTRLKKLTMIGSRLKGTKQLIRILQRMPDVEMVDFRMNPCTLGWYLPLLVKDLPGALQPSERTEDGQLRGEKGSTEYGWQELDSKFRRDLPDDAYVGRLAYRGLIMRACPRIGMLDGVEVSEKERTKADQLLQGMMAKSKIKGGKGKSGTIGAGGTK</sequence>
<feature type="compositionally biased region" description="Low complexity" evidence="3">
    <location>
        <begin position="355"/>
        <end position="370"/>
    </location>
</feature>
<dbReference type="PROSITE" id="PS51450">
    <property type="entry name" value="LRR"/>
    <property type="match status" value="5"/>
</dbReference>
<dbReference type="Gene3D" id="3.80.10.10">
    <property type="entry name" value="Ribonuclease Inhibitor"/>
    <property type="match status" value="2"/>
</dbReference>
<feature type="compositionally biased region" description="Low complexity" evidence="3">
    <location>
        <begin position="544"/>
        <end position="558"/>
    </location>
</feature>
<feature type="region of interest" description="Disordered" evidence="3">
    <location>
        <begin position="330"/>
        <end position="370"/>
    </location>
</feature>
<accession>A0A9P7EXJ0</accession>
<dbReference type="Proteomes" id="UP000823399">
    <property type="component" value="Unassembled WGS sequence"/>
</dbReference>
<dbReference type="GO" id="GO:1902412">
    <property type="term" value="P:regulation of mitotic cytokinesis"/>
    <property type="evidence" value="ECO:0007669"/>
    <property type="project" value="TreeGrafter"/>
</dbReference>
<evidence type="ECO:0008006" key="6">
    <source>
        <dbReference type="Google" id="ProtNLM"/>
    </source>
</evidence>
<dbReference type="PANTHER" id="PTHR47566:SF1">
    <property type="entry name" value="PROTEIN NUD1"/>
    <property type="match status" value="1"/>
</dbReference>
<feature type="region of interest" description="Disordered" evidence="3">
    <location>
        <begin position="872"/>
        <end position="906"/>
    </location>
</feature>
<evidence type="ECO:0000313" key="5">
    <source>
        <dbReference type="Proteomes" id="UP000823399"/>
    </source>
</evidence>
<feature type="compositionally biased region" description="Acidic residues" evidence="3">
    <location>
        <begin position="671"/>
        <end position="682"/>
    </location>
</feature>
<feature type="compositionally biased region" description="Polar residues" evidence="3">
    <location>
        <begin position="881"/>
        <end position="891"/>
    </location>
</feature>
<feature type="compositionally biased region" description="Polar residues" evidence="3">
    <location>
        <begin position="770"/>
        <end position="790"/>
    </location>
</feature>
<dbReference type="OrthoDB" id="7451790at2759"/>
<feature type="region of interest" description="Disordered" evidence="3">
    <location>
        <begin position="702"/>
        <end position="858"/>
    </location>
</feature>
<reference evidence="4" key="1">
    <citation type="journal article" date="2020" name="New Phytol.">
        <title>Comparative genomics reveals dynamic genome evolution in host specialist ectomycorrhizal fungi.</title>
        <authorList>
            <person name="Lofgren L.A."/>
            <person name="Nguyen N.H."/>
            <person name="Vilgalys R."/>
            <person name="Ruytinx J."/>
            <person name="Liao H.L."/>
            <person name="Branco S."/>
            <person name="Kuo A."/>
            <person name="LaButti K."/>
            <person name="Lipzen A."/>
            <person name="Andreopoulos W."/>
            <person name="Pangilinan J."/>
            <person name="Riley R."/>
            <person name="Hundley H."/>
            <person name="Na H."/>
            <person name="Barry K."/>
            <person name="Grigoriev I.V."/>
            <person name="Stajich J.E."/>
            <person name="Kennedy P.G."/>
        </authorList>
    </citation>
    <scope>NUCLEOTIDE SEQUENCE</scope>
    <source>
        <strain evidence="4">FC423</strain>
    </source>
</reference>
<comment type="caution">
    <text evidence="4">The sequence shown here is derived from an EMBL/GenBank/DDBJ whole genome shotgun (WGS) entry which is preliminary data.</text>
</comment>
<evidence type="ECO:0000256" key="1">
    <source>
        <dbReference type="ARBA" id="ARBA00022614"/>
    </source>
</evidence>
<gene>
    <name evidence="4" type="ORF">F5147DRAFT_642280</name>
</gene>
<feature type="compositionally biased region" description="Basic and acidic residues" evidence="3">
    <location>
        <begin position="626"/>
        <end position="650"/>
    </location>
</feature>
<dbReference type="InterPro" id="IPR003591">
    <property type="entry name" value="Leu-rich_rpt_typical-subtyp"/>
</dbReference>
<dbReference type="PANTHER" id="PTHR47566">
    <property type="match status" value="1"/>
</dbReference>
<dbReference type="SUPFAM" id="SSF52075">
    <property type="entry name" value="Outer arm dynein light chain 1"/>
    <property type="match status" value="1"/>
</dbReference>
<name>A0A9P7EXJ0_9AGAM</name>
<feature type="region of interest" description="Disordered" evidence="3">
    <location>
        <begin position="435"/>
        <end position="462"/>
    </location>
</feature>
<feature type="region of interest" description="Disordered" evidence="3">
    <location>
        <begin position="21"/>
        <end position="57"/>
    </location>
</feature>
<dbReference type="Pfam" id="PF13855">
    <property type="entry name" value="LRR_8"/>
    <property type="match status" value="1"/>
</dbReference>
<dbReference type="EMBL" id="JABBWM010000078">
    <property type="protein sequence ID" value="KAG2094621.1"/>
    <property type="molecule type" value="Genomic_DNA"/>
</dbReference>
<organism evidence="4 5">
    <name type="scientific">Suillus discolor</name>
    <dbReference type="NCBI Taxonomy" id="1912936"/>
    <lineage>
        <taxon>Eukaryota</taxon>
        <taxon>Fungi</taxon>
        <taxon>Dikarya</taxon>
        <taxon>Basidiomycota</taxon>
        <taxon>Agaricomycotina</taxon>
        <taxon>Agaricomycetes</taxon>
        <taxon>Agaricomycetidae</taxon>
        <taxon>Boletales</taxon>
        <taxon>Suillineae</taxon>
        <taxon>Suillaceae</taxon>
        <taxon>Suillus</taxon>
    </lineage>
</organism>
<evidence type="ECO:0000256" key="3">
    <source>
        <dbReference type="SAM" id="MobiDB-lite"/>
    </source>
</evidence>
<protein>
    <recommendedName>
        <fullName evidence="6">Adenylate cyclase</fullName>
    </recommendedName>
</protein>
<feature type="region of interest" description="Disordered" evidence="3">
    <location>
        <begin position="130"/>
        <end position="149"/>
    </location>
</feature>
<feature type="region of interest" description="Disordered" evidence="3">
    <location>
        <begin position="509"/>
        <end position="558"/>
    </location>
</feature>
<dbReference type="InterPro" id="IPR001611">
    <property type="entry name" value="Leu-rich_rpt"/>
</dbReference>
<feature type="region of interest" description="Disordered" evidence="3">
    <location>
        <begin position="602"/>
        <end position="682"/>
    </location>
</feature>
<keyword evidence="1" id="KW-0433">Leucine-rich repeat</keyword>
<dbReference type="SMART" id="SM00369">
    <property type="entry name" value="LRR_TYP"/>
    <property type="match status" value="6"/>
</dbReference>
<feature type="compositionally biased region" description="Polar residues" evidence="3">
    <location>
        <begin position="333"/>
        <end position="345"/>
    </location>
</feature>
<evidence type="ECO:0000313" key="4">
    <source>
        <dbReference type="EMBL" id="KAG2094621.1"/>
    </source>
</evidence>
<feature type="compositionally biased region" description="Polar residues" evidence="3">
    <location>
        <begin position="130"/>
        <end position="139"/>
    </location>
</feature>
<keyword evidence="2" id="KW-0677">Repeat</keyword>
<dbReference type="GO" id="GO:0031028">
    <property type="term" value="P:septation initiation signaling"/>
    <property type="evidence" value="ECO:0007669"/>
    <property type="project" value="TreeGrafter"/>
</dbReference>
<dbReference type="SUPFAM" id="SSF52058">
    <property type="entry name" value="L domain-like"/>
    <property type="match status" value="1"/>
</dbReference>
<dbReference type="GeneID" id="64695343"/>
<dbReference type="InterPro" id="IPR032675">
    <property type="entry name" value="LRR_dom_sf"/>
</dbReference>
<feature type="compositionally biased region" description="Basic and acidic residues" evidence="3">
    <location>
        <begin position="658"/>
        <end position="670"/>
    </location>
</feature>
<dbReference type="SMART" id="SM00365">
    <property type="entry name" value="LRR_SD22"/>
    <property type="match status" value="6"/>
</dbReference>
<dbReference type="RefSeq" id="XP_041287583.1">
    <property type="nucleotide sequence ID" value="XM_041433084.1"/>
</dbReference>
<feature type="compositionally biased region" description="Polar residues" evidence="3">
    <location>
        <begin position="25"/>
        <end position="35"/>
    </location>
</feature>
<dbReference type="InterPro" id="IPR052574">
    <property type="entry name" value="CDIRP"/>
</dbReference>
<evidence type="ECO:0000256" key="2">
    <source>
        <dbReference type="ARBA" id="ARBA00022737"/>
    </source>
</evidence>